<dbReference type="OrthoDB" id="2613405at2"/>
<evidence type="ECO:0000313" key="1">
    <source>
        <dbReference type="EMBL" id="QGQ94875.1"/>
    </source>
</evidence>
<proteinExistence type="predicted"/>
<organism evidence="1 2">
    <name type="scientific">Paenibacillus psychroresistens</name>
    <dbReference type="NCBI Taxonomy" id="1778678"/>
    <lineage>
        <taxon>Bacteria</taxon>
        <taxon>Bacillati</taxon>
        <taxon>Bacillota</taxon>
        <taxon>Bacilli</taxon>
        <taxon>Bacillales</taxon>
        <taxon>Paenibacillaceae</taxon>
        <taxon>Paenibacillus</taxon>
    </lineage>
</organism>
<evidence type="ECO:0000313" key="2">
    <source>
        <dbReference type="Proteomes" id="UP000426246"/>
    </source>
</evidence>
<protein>
    <submittedName>
        <fullName evidence="1">Uncharacterized protein</fullName>
    </submittedName>
</protein>
<gene>
    <name evidence="1" type="ORF">EHS13_08290</name>
</gene>
<dbReference type="RefSeq" id="WP_155699884.1">
    <property type="nucleotide sequence ID" value="NZ_CP034235.1"/>
</dbReference>
<dbReference type="KEGG" id="ppsc:EHS13_08290"/>
<keyword evidence="2" id="KW-1185">Reference proteome</keyword>
<dbReference type="EMBL" id="CP034235">
    <property type="protein sequence ID" value="QGQ94875.1"/>
    <property type="molecule type" value="Genomic_DNA"/>
</dbReference>
<dbReference type="AlphaFoldDB" id="A0A6B8RH01"/>
<sequence length="105" mass="12049">MYIKHRITFFDTEIQVNQNEQDVFFVSILSNATPLGSGNVLEEYPSEAAAIEAAERLHRTYSIAKENGYHLLGTFFTKHEKENVDATQMMKSDYSDEELITHFNA</sequence>
<accession>A0A6B8RH01</accession>
<reference evidence="2" key="1">
    <citation type="submission" date="2018-11" db="EMBL/GenBank/DDBJ databases">
        <title>Complete genome sequence of Paenibacillus sp. ML311-T8.</title>
        <authorList>
            <person name="Nam Y.-D."/>
            <person name="Kang J."/>
            <person name="Chung W.-H."/>
            <person name="Park Y.S."/>
        </authorList>
    </citation>
    <scope>NUCLEOTIDE SEQUENCE [LARGE SCALE GENOMIC DNA]</scope>
    <source>
        <strain evidence="2">ML311-T8</strain>
    </source>
</reference>
<name>A0A6B8RH01_9BACL</name>
<dbReference type="Proteomes" id="UP000426246">
    <property type="component" value="Chromosome"/>
</dbReference>